<feature type="non-terminal residue" evidence="2">
    <location>
        <position position="1"/>
    </location>
</feature>
<evidence type="ECO:0000313" key="2">
    <source>
        <dbReference type="EMBL" id="KOO35081.1"/>
    </source>
</evidence>
<proteinExistence type="predicted"/>
<protein>
    <submittedName>
        <fullName evidence="2">Uncharacterized protein</fullName>
    </submittedName>
</protein>
<dbReference type="EMBL" id="JWZX01000989">
    <property type="protein sequence ID" value="KOO35081.1"/>
    <property type="molecule type" value="Genomic_DNA"/>
</dbReference>
<accession>A0A0M0K897</accession>
<sequence length="945" mass="101441">PAGTLPVAALALRGADPSVSFAAADSFNTTLGATLCVIPGAAGQVEAAYSNVAGELVGALFTSDPAVLDTATILAVIDPAKMRVAWLRLLADGLDDAVSLTSKRFRYERDSILSGLDYAALAAGYLVTAADMFPTEVPAGAVGGAGTLWIRSTTIRSFATPVRGQPGLFSLAPLADLYRLTPGIFCTADRDLPGCTFRLVLEESQRRAQDARMPYASVASSSPMNTARAAAQAFVATTPPGRDWELLGPNGTLGDLDRRALDWADRCCMAGGAAQIGAGGGRAFLEVVCRRFDELRLALPSLHVVLDGLLSSQAITNELAALATGCFKPARGLPESIQDLVAIEDACLKLIFPMEEHNLLTATQRVAWICSMMQDAHARGGGGGGGGASSGSGEPSDPGTMTLIRAALSTPAARVFFTELRALLDAAPPNSLTISRKLTSSPIAFIKRMGTGVAPPASYTSTLWRDEFDRASLHVLKDKWRYNLSMRLAADKSGKVRQTAEKWRIDALTAAAIVDYRFDEIDWFGLIYDVRGVQGDTDFMRAPAEIHFSEIDHFTSLEMVVKRIENALSLDSAATNSLSSGVDKAHEYFKDNCNSELTRTDDIDIIQTFFKEMWSSVREEWYPVILPSLPSLDPIFDASERDEIDEALGVGGLYEVGKRAAMPPLPGPSQGFEREPRSFEEMWAVHRSEVAELREVFSTPGPILTATEADRLAGPLATGFGDASGASGLPCAPRALAVGFDAIWAADCPAWHARVGEADPEQIPLALREAGALASFTDDALAMAPFATRCRPPVTTGRPPPAGQRSGPPGPRSYEGFYPPGHFRSKADPWLLAQHAYLLDALEHGEACTVKPPKALLFSDNERLPEFRGRLYEYSTARDEYVLTDTSAPATTHLNLQFAAQFSGDYPDRELFSTLEFGVDFDADNLEMQVVLPPHLLSLAGGLSK</sequence>
<evidence type="ECO:0000256" key="1">
    <source>
        <dbReference type="SAM" id="MobiDB-lite"/>
    </source>
</evidence>
<gene>
    <name evidence="2" type="ORF">Ctob_016543</name>
</gene>
<comment type="caution">
    <text evidence="2">The sequence shown here is derived from an EMBL/GenBank/DDBJ whole genome shotgun (WGS) entry which is preliminary data.</text>
</comment>
<keyword evidence="3" id="KW-1185">Reference proteome</keyword>
<dbReference type="AlphaFoldDB" id="A0A0M0K897"/>
<evidence type="ECO:0000313" key="3">
    <source>
        <dbReference type="Proteomes" id="UP000037460"/>
    </source>
</evidence>
<dbReference type="Proteomes" id="UP000037460">
    <property type="component" value="Unassembled WGS sequence"/>
</dbReference>
<feature type="region of interest" description="Disordered" evidence="1">
    <location>
        <begin position="380"/>
        <end position="399"/>
    </location>
</feature>
<feature type="compositionally biased region" description="Gly residues" evidence="1">
    <location>
        <begin position="380"/>
        <end position="390"/>
    </location>
</feature>
<feature type="region of interest" description="Disordered" evidence="1">
    <location>
        <begin position="790"/>
        <end position="814"/>
    </location>
</feature>
<organism evidence="2 3">
    <name type="scientific">Chrysochromulina tobinii</name>
    <dbReference type="NCBI Taxonomy" id="1460289"/>
    <lineage>
        <taxon>Eukaryota</taxon>
        <taxon>Haptista</taxon>
        <taxon>Haptophyta</taxon>
        <taxon>Prymnesiophyceae</taxon>
        <taxon>Prymnesiales</taxon>
        <taxon>Chrysochromulinaceae</taxon>
        <taxon>Chrysochromulina</taxon>
    </lineage>
</organism>
<reference evidence="3" key="1">
    <citation type="journal article" date="2015" name="PLoS Genet.">
        <title>Genome Sequence and Transcriptome Analyses of Chrysochromulina tobin: Metabolic Tools for Enhanced Algal Fitness in the Prominent Order Prymnesiales (Haptophyceae).</title>
        <authorList>
            <person name="Hovde B.T."/>
            <person name="Deodato C.R."/>
            <person name="Hunsperger H.M."/>
            <person name="Ryken S.A."/>
            <person name="Yost W."/>
            <person name="Jha R.K."/>
            <person name="Patterson J."/>
            <person name="Monnat R.J. Jr."/>
            <person name="Barlow S.B."/>
            <person name="Starkenburg S.R."/>
            <person name="Cattolico R.A."/>
        </authorList>
    </citation>
    <scope>NUCLEOTIDE SEQUENCE</scope>
    <source>
        <strain evidence="3">CCMP291</strain>
    </source>
</reference>
<feature type="non-terminal residue" evidence="2">
    <location>
        <position position="945"/>
    </location>
</feature>
<name>A0A0M0K897_9EUKA</name>